<reference evidence="1 2" key="1">
    <citation type="submission" date="2016-11" db="EMBL/GenBank/DDBJ databases">
        <title>Paenibacillus species isolates.</title>
        <authorList>
            <person name="Beno S.M."/>
        </authorList>
    </citation>
    <scope>NUCLEOTIDE SEQUENCE [LARGE SCALE GENOMIC DNA]</scope>
    <source>
        <strain evidence="1 2">FSL R5-0378</strain>
    </source>
</reference>
<keyword evidence="2" id="KW-1185">Reference proteome</keyword>
<protein>
    <submittedName>
        <fullName evidence="1">Uncharacterized protein</fullName>
    </submittedName>
</protein>
<organism evidence="1 2">
    <name type="scientific">Paenibacillus rhizosphaerae</name>
    <dbReference type="NCBI Taxonomy" id="297318"/>
    <lineage>
        <taxon>Bacteria</taxon>
        <taxon>Bacillati</taxon>
        <taxon>Bacillota</taxon>
        <taxon>Bacilli</taxon>
        <taxon>Bacillales</taxon>
        <taxon>Paenibacillaceae</taxon>
        <taxon>Paenibacillus</taxon>
    </lineage>
</organism>
<name>A0A1R1EUH3_9BACL</name>
<dbReference type="AlphaFoldDB" id="A0A1R1EUH3"/>
<proteinExistence type="predicted"/>
<comment type="caution">
    <text evidence="1">The sequence shown here is derived from an EMBL/GenBank/DDBJ whole genome shotgun (WGS) entry which is preliminary data.</text>
</comment>
<dbReference type="EMBL" id="MRTP01000002">
    <property type="protein sequence ID" value="OMF55490.1"/>
    <property type="molecule type" value="Genomic_DNA"/>
</dbReference>
<evidence type="ECO:0000313" key="2">
    <source>
        <dbReference type="Proteomes" id="UP000187172"/>
    </source>
</evidence>
<gene>
    <name evidence="1" type="ORF">BK138_12495</name>
</gene>
<dbReference type="RefSeq" id="WP_076169884.1">
    <property type="nucleotide sequence ID" value="NZ_MRTP01000002.1"/>
</dbReference>
<accession>A0A1R1EUH3</accession>
<dbReference type="Proteomes" id="UP000187172">
    <property type="component" value="Unassembled WGS sequence"/>
</dbReference>
<evidence type="ECO:0000313" key="1">
    <source>
        <dbReference type="EMBL" id="OMF55490.1"/>
    </source>
</evidence>
<sequence length="64" mass="7373">MEKEIEMAIRRGHQLFVQNLDGESITGIPEKSDDPGTLKMRTVYGSMWIPLDEVGYLSRLIHIR</sequence>